<gene>
    <name evidence="2" type="ORF">Zmor_009304</name>
</gene>
<feature type="compositionally biased region" description="Basic and acidic residues" evidence="1">
    <location>
        <begin position="58"/>
        <end position="76"/>
    </location>
</feature>
<proteinExistence type="predicted"/>
<dbReference type="AlphaFoldDB" id="A0AA38IGK2"/>
<sequence length="93" mass="9974">MRLGWLEASVDGPKEVEWSPAGSRGDAGSVRENGASERATSGPRGPLIGTNKRNTATEFKHGEGGTKDESSGRSDVDLEFNTDTGCRSRQFLF</sequence>
<accession>A0AA38IGK2</accession>
<dbReference type="EMBL" id="JALNTZ010000003">
    <property type="protein sequence ID" value="KAJ3657508.1"/>
    <property type="molecule type" value="Genomic_DNA"/>
</dbReference>
<dbReference type="Proteomes" id="UP001168821">
    <property type="component" value="Unassembled WGS sequence"/>
</dbReference>
<keyword evidence="3" id="KW-1185">Reference proteome</keyword>
<evidence type="ECO:0000313" key="3">
    <source>
        <dbReference type="Proteomes" id="UP001168821"/>
    </source>
</evidence>
<comment type="caution">
    <text evidence="2">The sequence shown here is derived from an EMBL/GenBank/DDBJ whole genome shotgun (WGS) entry which is preliminary data.</text>
</comment>
<organism evidence="2 3">
    <name type="scientific">Zophobas morio</name>
    <dbReference type="NCBI Taxonomy" id="2755281"/>
    <lineage>
        <taxon>Eukaryota</taxon>
        <taxon>Metazoa</taxon>
        <taxon>Ecdysozoa</taxon>
        <taxon>Arthropoda</taxon>
        <taxon>Hexapoda</taxon>
        <taxon>Insecta</taxon>
        <taxon>Pterygota</taxon>
        <taxon>Neoptera</taxon>
        <taxon>Endopterygota</taxon>
        <taxon>Coleoptera</taxon>
        <taxon>Polyphaga</taxon>
        <taxon>Cucujiformia</taxon>
        <taxon>Tenebrionidae</taxon>
        <taxon>Zophobas</taxon>
    </lineage>
</organism>
<feature type="region of interest" description="Disordered" evidence="1">
    <location>
        <begin position="1"/>
        <end position="81"/>
    </location>
</feature>
<evidence type="ECO:0000256" key="1">
    <source>
        <dbReference type="SAM" id="MobiDB-lite"/>
    </source>
</evidence>
<name>A0AA38IGK2_9CUCU</name>
<reference evidence="2" key="1">
    <citation type="journal article" date="2023" name="G3 (Bethesda)">
        <title>Whole genome assemblies of Zophobas morio and Tenebrio molitor.</title>
        <authorList>
            <person name="Kaur S."/>
            <person name="Stinson S.A."/>
            <person name="diCenzo G.C."/>
        </authorList>
    </citation>
    <scope>NUCLEOTIDE SEQUENCE</scope>
    <source>
        <strain evidence="2">QUZm001</strain>
    </source>
</reference>
<protein>
    <submittedName>
        <fullName evidence="2">Uncharacterized protein</fullName>
    </submittedName>
</protein>
<evidence type="ECO:0000313" key="2">
    <source>
        <dbReference type="EMBL" id="KAJ3657508.1"/>
    </source>
</evidence>